<dbReference type="Proteomes" id="UP000011713">
    <property type="component" value="Unassembled WGS sequence"/>
</dbReference>
<sequence>MPAIDRSSQHGCKWSRNRLTIIREITGSKTEEHVREDWRQVVIIQIVFITLSFDIAQIADDIDDCERNLQSDIGLSSLIEPPEQLGRPGPLVGEDAIQAVIADVETSQ</sequence>
<dbReference type="InParanoid" id="M4BRI7"/>
<dbReference type="HOGENOM" id="CLU_2202102_0_0_1"/>
<dbReference type="EMBL" id="JH598649">
    <property type="status" value="NOT_ANNOTATED_CDS"/>
    <property type="molecule type" value="Genomic_DNA"/>
</dbReference>
<keyword evidence="2" id="KW-1185">Reference proteome</keyword>
<proteinExistence type="predicted"/>
<protein>
    <submittedName>
        <fullName evidence="1">Uncharacterized protein</fullName>
    </submittedName>
</protein>
<reference evidence="2" key="1">
    <citation type="journal article" date="2010" name="Science">
        <title>Signatures of adaptation to obligate biotrophy in the Hyaloperonospora arabidopsidis genome.</title>
        <authorList>
            <person name="Baxter L."/>
            <person name="Tripathy S."/>
            <person name="Ishaque N."/>
            <person name="Boot N."/>
            <person name="Cabral A."/>
            <person name="Kemen E."/>
            <person name="Thines M."/>
            <person name="Ah-Fong A."/>
            <person name="Anderson R."/>
            <person name="Badejoko W."/>
            <person name="Bittner-Eddy P."/>
            <person name="Boore J.L."/>
            <person name="Chibucos M.C."/>
            <person name="Coates M."/>
            <person name="Dehal P."/>
            <person name="Delehaunty K."/>
            <person name="Dong S."/>
            <person name="Downton P."/>
            <person name="Dumas B."/>
            <person name="Fabro G."/>
            <person name="Fronick C."/>
            <person name="Fuerstenberg S.I."/>
            <person name="Fulton L."/>
            <person name="Gaulin E."/>
            <person name="Govers F."/>
            <person name="Hughes L."/>
            <person name="Humphray S."/>
            <person name="Jiang R.H."/>
            <person name="Judelson H."/>
            <person name="Kamoun S."/>
            <person name="Kyung K."/>
            <person name="Meijer H."/>
            <person name="Minx P."/>
            <person name="Morris P."/>
            <person name="Nelson J."/>
            <person name="Phuntumart V."/>
            <person name="Qutob D."/>
            <person name="Rehmany A."/>
            <person name="Rougon-Cardoso A."/>
            <person name="Ryden P."/>
            <person name="Torto-Alalibo T."/>
            <person name="Studholme D."/>
            <person name="Wang Y."/>
            <person name="Win J."/>
            <person name="Wood J."/>
            <person name="Clifton S.W."/>
            <person name="Rogers J."/>
            <person name="Van den Ackerveken G."/>
            <person name="Jones J.D."/>
            <person name="McDowell J.M."/>
            <person name="Beynon J."/>
            <person name="Tyler B.M."/>
        </authorList>
    </citation>
    <scope>NUCLEOTIDE SEQUENCE [LARGE SCALE GENOMIC DNA]</scope>
    <source>
        <strain evidence="2">Emoy2</strain>
    </source>
</reference>
<dbReference type="AlphaFoldDB" id="M4BRI7"/>
<dbReference type="VEuPathDB" id="FungiDB:HpaG809027"/>
<name>M4BRI7_HYAAE</name>
<evidence type="ECO:0000313" key="1">
    <source>
        <dbReference type="EnsemblProtists" id="HpaP809027"/>
    </source>
</evidence>
<accession>M4BRI7</accession>
<organism evidence="1 2">
    <name type="scientific">Hyaloperonospora arabidopsidis (strain Emoy2)</name>
    <name type="common">Downy mildew agent</name>
    <name type="synonym">Peronospora arabidopsidis</name>
    <dbReference type="NCBI Taxonomy" id="559515"/>
    <lineage>
        <taxon>Eukaryota</taxon>
        <taxon>Sar</taxon>
        <taxon>Stramenopiles</taxon>
        <taxon>Oomycota</taxon>
        <taxon>Peronosporomycetes</taxon>
        <taxon>Peronosporales</taxon>
        <taxon>Peronosporaceae</taxon>
        <taxon>Hyaloperonospora</taxon>
    </lineage>
</organism>
<reference evidence="1" key="2">
    <citation type="submission" date="2015-06" db="UniProtKB">
        <authorList>
            <consortium name="EnsemblProtists"/>
        </authorList>
    </citation>
    <scope>IDENTIFICATION</scope>
    <source>
        <strain evidence="1">Emoy2</strain>
    </source>
</reference>
<dbReference type="EnsemblProtists" id="HpaT809027">
    <property type="protein sequence ID" value="HpaP809027"/>
    <property type="gene ID" value="HpaG809027"/>
</dbReference>
<evidence type="ECO:0000313" key="2">
    <source>
        <dbReference type="Proteomes" id="UP000011713"/>
    </source>
</evidence>